<evidence type="ECO:0000313" key="3">
    <source>
        <dbReference type="EMBL" id="MFC4160801.1"/>
    </source>
</evidence>
<proteinExistence type="predicted"/>
<dbReference type="RefSeq" id="WP_378166026.1">
    <property type="nucleotide sequence ID" value="NZ_JBHSBU010000001.1"/>
</dbReference>
<dbReference type="EMBL" id="JBHSBU010000001">
    <property type="protein sequence ID" value="MFC4160801.1"/>
    <property type="molecule type" value="Genomic_DNA"/>
</dbReference>
<dbReference type="Gene3D" id="3.30.1150.10">
    <property type="match status" value="1"/>
</dbReference>
<feature type="compositionally biased region" description="Basic and acidic residues" evidence="1">
    <location>
        <begin position="64"/>
        <end position="77"/>
    </location>
</feature>
<keyword evidence="2" id="KW-0812">Transmembrane</keyword>
<keyword evidence="4" id="KW-1185">Reference proteome</keyword>
<dbReference type="Proteomes" id="UP001595791">
    <property type="component" value="Unassembled WGS sequence"/>
</dbReference>
<evidence type="ECO:0000256" key="2">
    <source>
        <dbReference type="SAM" id="Phobius"/>
    </source>
</evidence>
<dbReference type="PRINTS" id="PR01217">
    <property type="entry name" value="PRICHEXTENSN"/>
</dbReference>
<dbReference type="Pfam" id="PF13103">
    <property type="entry name" value="TonB_2"/>
    <property type="match status" value="1"/>
</dbReference>
<evidence type="ECO:0000256" key="1">
    <source>
        <dbReference type="SAM" id="MobiDB-lite"/>
    </source>
</evidence>
<protein>
    <submittedName>
        <fullName evidence="3">TonB C-terminal domain-containing protein</fullName>
    </submittedName>
</protein>
<comment type="caution">
    <text evidence="3">The sequence shown here is derived from an EMBL/GenBank/DDBJ whole genome shotgun (WGS) entry which is preliminary data.</text>
</comment>
<keyword evidence="2" id="KW-0472">Membrane</keyword>
<accession>A0ABV8MUY5</accession>
<sequence>MNYEERRGLSLVLTVLMHLAIGGLLYFGVQWQTKPPEPVEVELWSGAPEPAPRPVKTPPPPKPRPVEPREEPREAPEPPKPPRKADIEEAPPKKTPKPVEKKPEPKPPELKPPPKPEPKKPEPKKEIKPAPKPPLEEAEGETPRDKPGRLKAAPADASASLSALAARQEAAEAGERASAYKKALDSYLGQVRNKVRRNMTYPDDGPGNPEAEFEVVLLPDMTILEVTLRRSSGNSGFDEAVKRALLRTAEYPALPGGIDFRMLRRHTLKYRLHD</sequence>
<feature type="region of interest" description="Disordered" evidence="1">
    <location>
        <begin position="40"/>
        <end position="156"/>
    </location>
</feature>
<gene>
    <name evidence="3" type="ORF">ACFOW7_15780</name>
</gene>
<feature type="compositionally biased region" description="Basic and acidic residues" evidence="1">
    <location>
        <begin position="83"/>
        <end position="129"/>
    </location>
</feature>
<feature type="compositionally biased region" description="Pro residues" evidence="1">
    <location>
        <begin position="49"/>
        <end position="63"/>
    </location>
</feature>
<name>A0ABV8MUY5_9NEIS</name>
<evidence type="ECO:0000313" key="4">
    <source>
        <dbReference type="Proteomes" id="UP001595791"/>
    </source>
</evidence>
<dbReference type="SUPFAM" id="SSF74653">
    <property type="entry name" value="TolA/TonB C-terminal domain"/>
    <property type="match status" value="1"/>
</dbReference>
<feature type="transmembrane region" description="Helical" evidence="2">
    <location>
        <begin position="9"/>
        <end position="29"/>
    </location>
</feature>
<organism evidence="3 4">
    <name type="scientific">Chitinimonas lacunae</name>
    <dbReference type="NCBI Taxonomy" id="1963018"/>
    <lineage>
        <taxon>Bacteria</taxon>
        <taxon>Pseudomonadati</taxon>
        <taxon>Pseudomonadota</taxon>
        <taxon>Betaproteobacteria</taxon>
        <taxon>Neisseriales</taxon>
        <taxon>Chitinibacteraceae</taxon>
        <taxon>Chitinimonas</taxon>
    </lineage>
</organism>
<reference evidence="4" key="1">
    <citation type="journal article" date="2019" name="Int. J. Syst. Evol. Microbiol.">
        <title>The Global Catalogue of Microorganisms (GCM) 10K type strain sequencing project: providing services to taxonomists for standard genome sequencing and annotation.</title>
        <authorList>
            <consortium name="The Broad Institute Genomics Platform"/>
            <consortium name="The Broad Institute Genome Sequencing Center for Infectious Disease"/>
            <person name="Wu L."/>
            <person name="Ma J."/>
        </authorList>
    </citation>
    <scope>NUCLEOTIDE SEQUENCE [LARGE SCALE GENOMIC DNA]</scope>
    <source>
        <strain evidence="4">LMG 29894</strain>
    </source>
</reference>
<keyword evidence="2" id="KW-1133">Transmembrane helix</keyword>